<dbReference type="eggNOG" id="COG0824">
    <property type="taxonomic scope" value="Bacteria"/>
</dbReference>
<dbReference type="Pfam" id="PF13279">
    <property type="entry name" value="4HBT_2"/>
    <property type="match status" value="1"/>
</dbReference>
<name>F7Q8C4_9GAMM</name>
<proteinExistence type="inferred from homology"/>
<evidence type="ECO:0000256" key="2">
    <source>
        <dbReference type="ARBA" id="ARBA00022801"/>
    </source>
</evidence>
<organism evidence="3 4">
    <name type="scientific">Salinisphaera shabanensis E1L3A</name>
    <dbReference type="NCBI Taxonomy" id="1033802"/>
    <lineage>
        <taxon>Bacteria</taxon>
        <taxon>Pseudomonadati</taxon>
        <taxon>Pseudomonadota</taxon>
        <taxon>Gammaproteobacteria</taxon>
        <taxon>Salinisphaerales</taxon>
        <taxon>Salinisphaeraceae</taxon>
        <taxon>Salinisphaera</taxon>
    </lineage>
</organism>
<evidence type="ECO:0000256" key="1">
    <source>
        <dbReference type="ARBA" id="ARBA00005953"/>
    </source>
</evidence>
<accession>F7Q8C4</accession>
<dbReference type="PANTHER" id="PTHR31793">
    <property type="entry name" value="4-HYDROXYBENZOYL-COA THIOESTERASE FAMILY MEMBER"/>
    <property type="match status" value="1"/>
</dbReference>
<keyword evidence="4" id="KW-1185">Reference proteome</keyword>
<evidence type="ECO:0000313" key="3">
    <source>
        <dbReference type="EMBL" id="ERJ18382.1"/>
    </source>
</evidence>
<dbReference type="GO" id="GO:0047617">
    <property type="term" value="F:fatty acyl-CoA hydrolase activity"/>
    <property type="evidence" value="ECO:0007669"/>
    <property type="project" value="TreeGrafter"/>
</dbReference>
<dbReference type="STRING" id="1033802.SSPSH_002663"/>
<comment type="similarity">
    <text evidence="1">Belongs to the 4-hydroxybenzoyl-CoA thioesterase family.</text>
</comment>
<dbReference type="CDD" id="cd00586">
    <property type="entry name" value="4HBT"/>
    <property type="match status" value="1"/>
</dbReference>
<dbReference type="InterPro" id="IPR029069">
    <property type="entry name" value="HotDog_dom_sf"/>
</dbReference>
<dbReference type="PANTHER" id="PTHR31793:SF27">
    <property type="entry name" value="NOVEL THIOESTERASE SUPERFAMILY DOMAIN AND SAPOSIN A-TYPE DOMAIN CONTAINING PROTEIN (0610012H03RIK)"/>
    <property type="match status" value="1"/>
</dbReference>
<dbReference type="RefSeq" id="WP_006912161.1">
    <property type="nucleotide sequence ID" value="NZ_AFNV02000019.1"/>
</dbReference>
<dbReference type="SUPFAM" id="SSF54637">
    <property type="entry name" value="Thioesterase/thiol ester dehydrase-isomerase"/>
    <property type="match status" value="1"/>
</dbReference>
<keyword evidence="2" id="KW-0378">Hydrolase</keyword>
<reference evidence="3 4" key="2">
    <citation type="journal article" date="2013" name="PLoS ONE">
        <title>INDIGO - INtegrated Data Warehouse of MIcrobial GenOmes with Examples from the Red Sea Extremophiles.</title>
        <authorList>
            <person name="Alam I."/>
            <person name="Antunes A."/>
            <person name="Kamau A.A."/>
            <person name="Ba Alawi W."/>
            <person name="Kalkatawi M."/>
            <person name="Stingl U."/>
            <person name="Bajic V.B."/>
        </authorList>
    </citation>
    <scope>NUCLEOTIDE SEQUENCE [LARGE SCALE GENOMIC DNA]</scope>
    <source>
        <strain evidence="3 4">E1L3A</strain>
    </source>
</reference>
<dbReference type="EMBL" id="AFNV02000019">
    <property type="protein sequence ID" value="ERJ18382.1"/>
    <property type="molecule type" value="Genomic_DNA"/>
</dbReference>
<evidence type="ECO:0000313" key="4">
    <source>
        <dbReference type="Proteomes" id="UP000006242"/>
    </source>
</evidence>
<reference evidence="3 4" key="1">
    <citation type="journal article" date="2011" name="J. Bacteriol.">
        <title>Genome sequence of Salinisphaera shabanensis, a gammaproteobacterium from the harsh, variable environment of the brine-seawater interface of the Shaban Deep in the Red Sea.</title>
        <authorList>
            <person name="Antunes A."/>
            <person name="Alam I."/>
            <person name="Bajic V.B."/>
            <person name="Stingl U."/>
        </authorList>
    </citation>
    <scope>NUCLEOTIDE SEQUENCE [LARGE SCALE GENOMIC DNA]</scope>
    <source>
        <strain evidence="3 4">E1L3A</strain>
    </source>
</reference>
<gene>
    <name evidence="3" type="ORF">SSPSH_002663</name>
</gene>
<dbReference type="OrthoDB" id="9799036at2"/>
<dbReference type="AlphaFoldDB" id="F7Q8C4"/>
<dbReference type="InterPro" id="IPR050563">
    <property type="entry name" value="4-hydroxybenzoyl-CoA_TE"/>
</dbReference>
<protein>
    <submittedName>
        <fullName evidence="3">Thioesterase protein</fullName>
    </submittedName>
</protein>
<comment type="caution">
    <text evidence="3">The sequence shown here is derived from an EMBL/GenBank/DDBJ whole genome shotgun (WGS) entry which is preliminary data.</text>
</comment>
<sequence length="149" mass="16750">MSKERPNRSDYPWFCDMPTRWMDNDVYGHVNNVTYYSYFDTAANRYLIEVGGLDIHNAPVVGFVVESRCQYHAPVAFPEKLEAGLMVKHLGNRSTTYGIGIFQVGADTPSAHGDFVHVFVNRETNRAETIPSALREALAAIHVADENVE</sequence>
<dbReference type="Gene3D" id="3.10.129.10">
    <property type="entry name" value="Hotdog Thioesterase"/>
    <property type="match status" value="1"/>
</dbReference>
<dbReference type="Proteomes" id="UP000006242">
    <property type="component" value="Unassembled WGS sequence"/>
</dbReference>